<dbReference type="InterPro" id="IPR033121">
    <property type="entry name" value="PEPTIDASE_A1"/>
</dbReference>
<dbReference type="AlphaFoldDB" id="A0A3B6D7J1"/>
<name>A0A3B6D7J1_WHEAT</name>
<dbReference type="Proteomes" id="UP000019116">
    <property type="component" value="Chromosome 2D"/>
</dbReference>
<gene>
    <name evidence="6" type="primary">LOC123051645</name>
</gene>
<dbReference type="Pfam" id="PF14543">
    <property type="entry name" value="TAXi_N"/>
    <property type="match status" value="1"/>
</dbReference>
<dbReference type="SUPFAM" id="SSF50630">
    <property type="entry name" value="Acid proteases"/>
    <property type="match status" value="1"/>
</dbReference>
<comment type="similarity">
    <text evidence="1">Belongs to the peptidase A1 family.</text>
</comment>
<dbReference type="GO" id="GO:0004190">
    <property type="term" value="F:aspartic-type endopeptidase activity"/>
    <property type="evidence" value="ECO:0000318"/>
    <property type="project" value="GO_Central"/>
</dbReference>
<dbReference type="InterPro" id="IPR051708">
    <property type="entry name" value="Plant_Aspart_Prot_A1"/>
</dbReference>
<evidence type="ECO:0000256" key="3">
    <source>
        <dbReference type="ARBA" id="ARBA00022801"/>
    </source>
</evidence>
<dbReference type="OMA" id="HRIVYDT"/>
<keyword evidence="4" id="KW-0732">Signal</keyword>
<dbReference type="Gramene" id="TraesWEE_scaffold_099778_01G000100.1">
    <property type="protein sequence ID" value="TraesWEE_scaffold_099778_01G000100.1"/>
    <property type="gene ID" value="TraesWEE_scaffold_099778_01G000100"/>
</dbReference>
<dbReference type="GeneID" id="123051645"/>
<keyword evidence="7" id="KW-1185">Reference proteome</keyword>
<dbReference type="PROSITE" id="PS51767">
    <property type="entry name" value="PEPTIDASE_A1"/>
    <property type="match status" value="1"/>
</dbReference>
<sequence>MSVLYACKLCLLLVLLNSASHTVAGTVAPPTPSAGFSLPIVSNHNTAGMLGQLGANLTSIGPHIAPVGWPLYGVLVGVGSGQTRHFYKLGLDLVSNLTWMQCQPCVPEVRQEGAVFDSALSPRYKHMKPTDPKCTAPYTPSSRNRCSFYTTSWNVAAHGYLGSDTFAFAGSPSAGGGHNRDVDNLILGCAHTTHGFERLSHNILAGVLSLSRHPTSFMSQLTARGLTDSRFSYCLFPGQSHPNTRHGFLRFGRDIPRHDHAQSTSLLFTGSGYGQSSMYYIRIVGISLNRKKLNGVKTAMFRRDLQTRRGGSVIDPGTPLTRLVRAAYDVVEAEVAADMHKQGARRSTVPVQGYHLCFGSWGHVHFPSLTFNLYEEATRLFIKPELLFVRVNHEHLCFAVVPDEEMTVIGAAQQVDTRFTFDLPGNRLYFAQEHCSADTHPTV</sequence>
<feature type="signal peptide" evidence="4">
    <location>
        <begin position="1"/>
        <end position="25"/>
    </location>
</feature>
<keyword evidence="3" id="KW-0378">Hydrolase</keyword>
<dbReference type="Gramene" id="TraesCS2D02G119400.1">
    <property type="protein sequence ID" value="TraesCS2D02G119400.1.cds1"/>
    <property type="gene ID" value="TraesCS2D02G119400"/>
</dbReference>
<feature type="chain" id="PRO_5043172814" description="Peptidase A1 domain-containing protein" evidence="4">
    <location>
        <begin position="26"/>
        <end position="443"/>
    </location>
</feature>
<dbReference type="GO" id="GO:0005576">
    <property type="term" value="C:extracellular region"/>
    <property type="evidence" value="ECO:0000318"/>
    <property type="project" value="GO_Central"/>
</dbReference>
<reference evidence="6" key="2">
    <citation type="submission" date="2018-10" db="UniProtKB">
        <authorList>
            <consortium name="EnsemblPlants"/>
        </authorList>
    </citation>
    <scope>IDENTIFICATION</scope>
</reference>
<evidence type="ECO:0000259" key="5">
    <source>
        <dbReference type="PROSITE" id="PS51767"/>
    </source>
</evidence>
<dbReference type="PANTHER" id="PTHR47967:SF22">
    <property type="entry name" value="PEPTIDASE A1 DOMAIN-CONTAINING PROTEIN"/>
    <property type="match status" value="1"/>
</dbReference>
<evidence type="ECO:0000313" key="7">
    <source>
        <dbReference type="Proteomes" id="UP000019116"/>
    </source>
</evidence>
<dbReference type="InterPro" id="IPR032861">
    <property type="entry name" value="TAXi_N"/>
</dbReference>
<proteinExistence type="inferred from homology"/>
<dbReference type="Gene3D" id="2.40.70.10">
    <property type="entry name" value="Acid Proteases"/>
    <property type="match status" value="2"/>
</dbReference>
<dbReference type="STRING" id="4565.A0A3B6D7J1"/>
<protein>
    <recommendedName>
        <fullName evidence="5">Peptidase A1 domain-containing protein</fullName>
    </recommendedName>
</protein>
<dbReference type="GO" id="GO:0006508">
    <property type="term" value="P:proteolysis"/>
    <property type="evidence" value="ECO:0007669"/>
    <property type="project" value="UniProtKB-KW"/>
</dbReference>
<dbReference type="RefSeq" id="XP_044330536.1">
    <property type="nucleotide sequence ID" value="XM_044474601.1"/>
</dbReference>
<organism evidence="6">
    <name type="scientific">Triticum aestivum</name>
    <name type="common">Wheat</name>
    <dbReference type="NCBI Taxonomy" id="4565"/>
    <lineage>
        <taxon>Eukaryota</taxon>
        <taxon>Viridiplantae</taxon>
        <taxon>Streptophyta</taxon>
        <taxon>Embryophyta</taxon>
        <taxon>Tracheophyta</taxon>
        <taxon>Spermatophyta</taxon>
        <taxon>Magnoliopsida</taxon>
        <taxon>Liliopsida</taxon>
        <taxon>Poales</taxon>
        <taxon>Poaceae</taxon>
        <taxon>BOP clade</taxon>
        <taxon>Pooideae</taxon>
        <taxon>Triticodae</taxon>
        <taxon>Triticeae</taxon>
        <taxon>Triticinae</taxon>
        <taxon>Triticum</taxon>
    </lineage>
</organism>
<dbReference type="EnsemblPlants" id="TraesCS2D02G119400.1">
    <property type="protein sequence ID" value="TraesCS2D02G119400.1.cds1"/>
    <property type="gene ID" value="TraesCS2D02G119400"/>
</dbReference>
<dbReference type="Pfam" id="PF14541">
    <property type="entry name" value="TAXi_C"/>
    <property type="match status" value="1"/>
</dbReference>
<dbReference type="OrthoDB" id="595454at2759"/>
<dbReference type="Gramene" id="TraesCS2D03G0250600.1">
    <property type="protein sequence ID" value="TraesCS2D03G0250600.1.CDS1"/>
    <property type="gene ID" value="TraesCS2D03G0250600"/>
</dbReference>
<evidence type="ECO:0000256" key="4">
    <source>
        <dbReference type="SAM" id="SignalP"/>
    </source>
</evidence>
<feature type="domain" description="Peptidase A1" evidence="5">
    <location>
        <begin position="72"/>
        <end position="431"/>
    </location>
</feature>
<evidence type="ECO:0000256" key="1">
    <source>
        <dbReference type="ARBA" id="ARBA00007447"/>
    </source>
</evidence>
<dbReference type="PANTHER" id="PTHR47967">
    <property type="entry name" value="OS07G0603500 PROTEIN-RELATED"/>
    <property type="match status" value="1"/>
</dbReference>
<keyword evidence="2" id="KW-0645">Protease</keyword>
<evidence type="ECO:0000256" key="2">
    <source>
        <dbReference type="ARBA" id="ARBA00022670"/>
    </source>
</evidence>
<dbReference type="InterPro" id="IPR032799">
    <property type="entry name" value="TAXi_C"/>
</dbReference>
<evidence type="ECO:0000313" key="6">
    <source>
        <dbReference type="EnsemblPlants" id="TraesCS2D02G119400.1.cds1"/>
    </source>
</evidence>
<dbReference type="InterPro" id="IPR021109">
    <property type="entry name" value="Peptidase_aspartic_dom_sf"/>
</dbReference>
<accession>A0A3B6D7J1</accession>
<reference evidence="6" key="1">
    <citation type="submission" date="2018-08" db="EMBL/GenBank/DDBJ databases">
        <authorList>
            <person name="Rossello M."/>
        </authorList>
    </citation>
    <scope>NUCLEOTIDE SEQUENCE [LARGE SCALE GENOMIC DNA]</scope>
    <source>
        <strain evidence="6">cv. Chinese Spring</strain>
    </source>
</reference>